<keyword evidence="1" id="KW-0732">Signal</keyword>
<organism evidence="2 3">
    <name type="scientific">Neoroseomonas terrae</name>
    <dbReference type="NCBI Taxonomy" id="424799"/>
    <lineage>
        <taxon>Bacteria</taxon>
        <taxon>Pseudomonadati</taxon>
        <taxon>Pseudomonadota</taxon>
        <taxon>Alphaproteobacteria</taxon>
        <taxon>Acetobacterales</taxon>
        <taxon>Acetobacteraceae</taxon>
        <taxon>Neoroseomonas</taxon>
    </lineage>
</organism>
<comment type="caution">
    <text evidence="2">The sequence shown here is derived from an EMBL/GenBank/DDBJ whole genome shotgun (WGS) entry which is preliminary data.</text>
</comment>
<dbReference type="EMBL" id="JAAEDI010000013">
    <property type="protein sequence ID" value="MBR0650735.1"/>
    <property type="molecule type" value="Genomic_DNA"/>
</dbReference>
<evidence type="ECO:0000313" key="2">
    <source>
        <dbReference type="EMBL" id="MBR0650735.1"/>
    </source>
</evidence>
<protein>
    <submittedName>
        <fullName evidence="2">Uncharacterized protein</fullName>
    </submittedName>
</protein>
<evidence type="ECO:0000256" key="1">
    <source>
        <dbReference type="SAM" id="SignalP"/>
    </source>
</evidence>
<proteinExistence type="predicted"/>
<dbReference type="RefSeq" id="WP_211869393.1">
    <property type="nucleotide sequence ID" value="NZ_JAAEDI010000013.1"/>
</dbReference>
<name>A0ABS5EIF7_9PROT</name>
<gene>
    <name evidence="2" type="ORF">GXW78_13745</name>
</gene>
<dbReference type="Proteomes" id="UP000698752">
    <property type="component" value="Unassembled WGS sequence"/>
</dbReference>
<sequence length="189" mass="19560">MRRSILTTAALIALTAATPARADDIASALAEAQRAYQGGQVQAAQTALQRALELLQQRGAGNLAAALPAPLAGWTAGEARTTAGGGAGVLGGSMASRSYRNAQRQTVEIEVMSDNPMVTQLAAVMNDPATAQALGQPQQVGALRAIQARNGDLQMMVGERILVRVRGSAPAEAKMEYARAVNVARLSGR</sequence>
<keyword evidence="3" id="KW-1185">Reference proteome</keyword>
<feature type="chain" id="PRO_5045443608" evidence="1">
    <location>
        <begin position="23"/>
        <end position="189"/>
    </location>
</feature>
<reference evidence="3" key="1">
    <citation type="journal article" date="2021" name="Syst. Appl. Microbiol.">
        <title>Roseomonas hellenica sp. nov., isolated from roots of wild-growing Alkanna tinctoria.</title>
        <authorList>
            <person name="Rat A."/>
            <person name="Naranjo H.D."/>
            <person name="Lebbe L."/>
            <person name="Cnockaert M."/>
            <person name="Krigas N."/>
            <person name="Grigoriadou K."/>
            <person name="Maloupa E."/>
            <person name="Willems A."/>
        </authorList>
    </citation>
    <scope>NUCLEOTIDE SEQUENCE [LARGE SCALE GENOMIC DNA]</scope>
    <source>
        <strain evidence="3">LMG 31159</strain>
    </source>
</reference>
<feature type="signal peptide" evidence="1">
    <location>
        <begin position="1"/>
        <end position="22"/>
    </location>
</feature>
<accession>A0ABS5EIF7</accession>
<evidence type="ECO:0000313" key="3">
    <source>
        <dbReference type="Proteomes" id="UP000698752"/>
    </source>
</evidence>